<keyword evidence="3" id="KW-1185">Reference proteome</keyword>
<name>A0A409WL72_9AGAR</name>
<evidence type="ECO:0000313" key="2">
    <source>
        <dbReference type="EMBL" id="PPQ79170.1"/>
    </source>
</evidence>
<dbReference type="EMBL" id="NHYE01005018">
    <property type="protein sequence ID" value="PPQ79170.1"/>
    <property type="molecule type" value="Genomic_DNA"/>
</dbReference>
<reference evidence="2 3" key="1">
    <citation type="journal article" date="2018" name="Evol. Lett.">
        <title>Horizontal gene cluster transfer increased hallucinogenic mushroom diversity.</title>
        <authorList>
            <person name="Reynolds H.T."/>
            <person name="Vijayakumar V."/>
            <person name="Gluck-Thaler E."/>
            <person name="Korotkin H.B."/>
            <person name="Matheny P.B."/>
            <person name="Slot J.C."/>
        </authorList>
    </citation>
    <scope>NUCLEOTIDE SEQUENCE [LARGE SCALE GENOMIC DNA]</scope>
    <source>
        <strain evidence="2 3">SRW20</strain>
    </source>
</reference>
<dbReference type="InParanoid" id="A0A409WL72"/>
<feature type="region of interest" description="Disordered" evidence="1">
    <location>
        <begin position="118"/>
        <end position="144"/>
    </location>
</feature>
<accession>A0A409WL72</accession>
<organism evidence="2 3">
    <name type="scientific">Gymnopilus dilepis</name>
    <dbReference type="NCBI Taxonomy" id="231916"/>
    <lineage>
        <taxon>Eukaryota</taxon>
        <taxon>Fungi</taxon>
        <taxon>Dikarya</taxon>
        <taxon>Basidiomycota</taxon>
        <taxon>Agaricomycotina</taxon>
        <taxon>Agaricomycetes</taxon>
        <taxon>Agaricomycetidae</taxon>
        <taxon>Agaricales</taxon>
        <taxon>Agaricineae</taxon>
        <taxon>Hymenogastraceae</taxon>
        <taxon>Gymnopilus</taxon>
    </lineage>
</organism>
<proteinExistence type="predicted"/>
<dbReference type="Proteomes" id="UP000284706">
    <property type="component" value="Unassembled WGS sequence"/>
</dbReference>
<sequence>MARVNRPLRALSYSRKATTRACAFSRVVHHTSLLDQREAATAIGGLDQYNDCHWMFLRTALHPVAPLSSRFEVKMLQVQWVFVVLFCTLMSPPTCPWRPSFIPSSTSPHLTTFSASRGTTITTDTPRHHHHRLIRQPKTGPKRTPQLCPHLAQDGMPVAVDASTDDVSAALLFTASKFFSVKGGQKRSIRADTSSSTFTSPSTRMVILFPPHAPLYALSSETTFFLNNIEPLGLNLRDHGTPSWLALEGLEPVIIATSASSVASSNLMTLLLSLPVASDHFFASAYLTLSNSRTDTLPALAVLNAHSATIAANLPYFVSEEDQIAATTICHSSLYPTAMHDLPNAYAYLFSGACSQSAIGSDPGRFVKNHGYTSRRPRAAQERLCEELVKVDGGRRSWWW</sequence>
<gene>
    <name evidence="2" type="ORF">CVT26_000515</name>
</gene>
<protein>
    <submittedName>
        <fullName evidence="2">Uncharacterized protein</fullName>
    </submittedName>
</protein>
<comment type="caution">
    <text evidence="2">The sequence shown here is derived from an EMBL/GenBank/DDBJ whole genome shotgun (WGS) entry which is preliminary data.</text>
</comment>
<evidence type="ECO:0000313" key="3">
    <source>
        <dbReference type="Proteomes" id="UP000284706"/>
    </source>
</evidence>
<dbReference type="AlphaFoldDB" id="A0A409WL72"/>
<evidence type="ECO:0000256" key="1">
    <source>
        <dbReference type="SAM" id="MobiDB-lite"/>
    </source>
</evidence>